<evidence type="ECO:0000313" key="3">
    <source>
        <dbReference type="EMBL" id="CAL4120910.1"/>
    </source>
</evidence>
<proteinExistence type="predicted"/>
<feature type="signal peptide" evidence="2">
    <location>
        <begin position="1"/>
        <end position="20"/>
    </location>
</feature>
<dbReference type="EMBL" id="CAXKWB010018481">
    <property type="protein sequence ID" value="CAL4120910.1"/>
    <property type="molecule type" value="Genomic_DNA"/>
</dbReference>
<organism evidence="3 4">
    <name type="scientific">Meganyctiphanes norvegica</name>
    <name type="common">Northern krill</name>
    <name type="synonym">Thysanopoda norvegica</name>
    <dbReference type="NCBI Taxonomy" id="48144"/>
    <lineage>
        <taxon>Eukaryota</taxon>
        <taxon>Metazoa</taxon>
        <taxon>Ecdysozoa</taxon>
        <taxon>Arthropoda</taxon>
        <taxon>Crustacea</taxon>
        <taxon>Multicrustacea</taxon>
        <taxon>Malacostraca</taxon>
        <taxon>Eumalacostraca</taxon>
        <taxon>Eucarida</taxon>
        <taxon>Euphausiacea</taxon>
        <taxon>Euphausiidae</taxon>
        <taxon>Meganyctiphanes</taxon>
    </lineage>
</organism>
<gene>
    <name evidence="3" type="ORF">MNOR_LOCUS22195</name>
</gene>
<feature type="non-terminal residue" evidence="3">
    <location>
        <position position="1"/>
    </location>
</feature>
<evidence type="ECO:0000256" key="2">
    <source>
        <dbReference type="SAM" id="SignalP"/>
    </source>
</evidence>
<keyword evidence="4" id="KW-1185">Reference proteome</keyword>
<dbReference type="Proteomes" id="UP001497623">
    <property type="component" value="Unassembled WGS sequence"/>
</dbReference>
<evidence type="ECO:0000313" key="4">
    <source>
        <dbReference type="Proteomes" id="UP001497623"/>
    </source>
</evidence>
<name>A0AAV2RDK5_MEGNR</name>
<dbReference type="Pfam" id="PF00379">
    <property type="entry name" value="Chitin_bind_4"/>
    <property type="match status" value="1"/>
</dbReference>
<dbReference type="GO" id="GO:0042302">
    <property type="term" value="F:structural constituent of cuticle"/>
    <property type="evidence" value="ECO:0007669"/>
    <property type="project" value="UniProtKB-UniRule"/>
</dbReference>
<dbReference type="AlphaFoldDB" id="A0AAV2RDK5"/>
<keyword evidence="2" id="KW-0732">Signal</keyword>
<protein>
    <recommendedName>
        <fullName evidence="5">Cuticle protein</fullName>
    </recommendedName>
</protein>
<dbReference type="InterPro" id="IPR000618">
    <property type="entry name" value="Insect_cuticle"/>
</dbReference>
<reference evidence="3 4" key="1">
    <citation type="submission" date="2024-05" db="EMBL/GenBank/DDBJ databases">
        <authorList>
            <person name="Wallberg A."/>
        </authorList>
    </citation>
    <scope>NUCLEOTIDE SEQUENCE [LARGE SCALE GENOMIC DNA]</scope>
</reference>
<sequence length="143" mass="15214">TNPTNMKTAVFVALLVLAAAAPRPDSSIESAELLHDEREQEGASYSTHVEIDNGILIAESGDDDGVQGTYVFTAPNGETVEMRLVANENGAVFESPSGHLPVAPLPVQAIHPIPEHALEAIEFAAQQRAAGVEWDQQGFVIDN</sequence>
<comment type="caution">
    <text evidence="3">The sequence shown here is derived from an EMBL/GenBank/DDBJ whole genome shotgun (WGS) entry which is preliminary data.</text>
</comment>
<dbReference type="PROSITE" id="PS51155">
    <property type="entry name" value="CHIT_BIND_RR_2"/>
    <property type="match status" value="1"/>
</dbReference>
<accession>A0AAV2RDK5</accession>
<feature type="chain" id="PRO_5043494991" description="Cuticle protein" evidence="2">
    <location>
        <begin position="21"/>
        <end position="143"/>
    </location>
</feature>
<evidence type="ECO:0000256" key="1">
    <source>
        <dbReference type="PROSITE-ProRule" id="PRU00497"/>
    </source>
</evidence>
<keyword evidence="1" id="KW-0193">Cuticle</keyword>
<evidence type="ECO:0008006" key="5">
    <source>
        <dbReference type="Google" id="ProtNLM"/>
    </source>
</evidence>